<evidence type="ECO:0000259" key="13">
    <source>
        <dbReference type="PROSITE" id="PS51746"/>
    </source>
</evidence>
<dbReference type="PANTHER" id="PTHR47992">
    <property type="entry name" value="PROTEIN PHOSPHATASE"/>
    <property type="match status" value="1"/>
</dbReference>
<dbReference type="Proteomes" id="UP000251960">
    <property type="component" value="Chromosome 2"/>
</dbReference>
<evidence type="ECO:0000256" key="6">
    <source>
        <dbReference type="ARBA" id="ARBA00022801"/>
    </source>
</evidence>
<dbReference type="GO" id="GO:0004722">
    <property type="term" value="F:protein serine/threonine phosphatase activity"/>
    <property type="evidence" value="ECO:0007669"/>
    <property type="project" value="UniProtKB-EC"/>
</dbReference>
<evidence type="ECO:0000313" key="15">
    <source>
        <dbReference type="Proteomes" id="UP000251960"/>
    </source>
</evidence>
<evidence type="ECO:0000256" key="12">
    <source>
        <dbReference type="SAM" id="MobiDB-lite"/>
    </source>
</evidence>
<dbReference type="SMART" id="SM00332">
    <property type="entry name" value="PP2Cc"/>
    <property type="match status" value="1"/>
</dbReference>
<accession>A0A3L6FYX1</accession>
<evidence type="ECO:0000256" key="3">
    <source>
        <dbReference type="ARBA" id="ARBA00006702"/>
    </source>
</evidence>
<comment type="catalytic activity">
    <reaction evidence="11">
        <text>O-phospho-L-threonyl-[protein] + H2O = L-threonyl-[protein] + phosphate</text>
        <dbReference type="Rhea" id="RHEA:47004"/>
        <dbReference type="Rhea" id="RHEA-COMP:11060"/>
        <dbReference type="Rhea" id="RHEA-COMP:11605"/>
        <dbReference type="ChEBI" id="CHEBI:15377"/>
        <dbReference type="ChEBI" id="CHEBI:30013"/>
        <dbReference type="ChEBI" id="CHEBI:43474"/>
        <dbReference type="ChEBI" id="CHEBI:61977"/>
        <dbReference type="EC" id="3.1.3.16"/>
    </reaction>
</comment>
<comment type="caution">
    <text evidence="14">The sequence shown here is derived from an EMBL/GenBank/DDBJ whole genome shotgun (WGS) entry which is preliminary data.</text>
</comment>
<dbReference type="EMBL" id="NCVQ01000003">
    <property type="protein sequence ID" value="PWZ39691.1"/>
    <property type="molecule type" value="Genomic_DNA"/>
</dbReference>
<comment type="cofactor">
    <cofactor evidence="2">
        <name>Mg(2+)</name>
        <dbReference type="ChEBI" id="CHEBI:18420"/>
    </cofactor>
</comment>
<dbReference type="InterPro" id="IPR015655">
    <property type="entry name" value="PP2C"/>
</dbReference>
<keyword evidence="8" id="KW-0904">Protein phosphatase</keyword>
<comment type="cofactor">
    <cofactor evidence="1">
        <name>Mn(2+)</name>
        <dbReference type="ChEBI" id="CHEBI:29035"/>
    </cofactor>
</comment>
<evidence type="ECO:0000313" key="14">
    <source>
        <dbReference type="EMBL" id="PWZ39691.1"/>
    </source>
</evidence>
<evidence type="ECO:0000256" key="10">
    <source>
        <dbReference type="ARBA" id="ARBA00047761"/>
    </source>
</evidence>
<comment type="catalytic activity">
    <reaction evidence="10">
        <text>O-phospho-L-seryl-[protein] + H2O = L-seryl-[protein] + phosphate</text>
        <dbReference type="Rhea" id="RHEA:20629"/>
        <dbReference type="Rhea" id="RHEA-COMP:9863"/>
        <dbReference type="Rhea" id="RHEA-COMP:11604"/>
        <dbReference type="ChEBI" id="CHEBI:15377"/>
        <dbReference type="ChEBI" id="CHEBI:29999"/>
        <dbReference type="ChEBI" id="CHEBI:43474"/>
        <dbReference type="ChEBI" id="CHEBI:83421"/>
        <dbReference type="EC" id="3.1.3.16"/>
    </reaction>
</comment>
<proteinExistence type="inferred from homology"/>
<name>A0A3L6FYX1_MAIZE</name>
<evidence type="ECO:0000256" key="2">
    <source>
        <dbReference type="ARBA" id="ARBA00001946"/>
    </source>
</evidence>
<dbReference type="InterPro" id="IPR001932">
    <property type="entry name" value="PPM-type_phosphatase-like_dom"/>
</dbReference>
<dbReference type="Pfam" id="PF00481">
    <property type="entry name" value="PP2C"/>
    <property type="match status" value="1"/>
</dbReference>
<reference evidence="14 15" key="1">
    <citation type="journal article" date="2018" name="Nat. Genet.">
        <title>Extensive intraspecific gene order and gene structural variations between Mo17 and other maize genomes.</title>
        <authorList>
            <person name="Sun S."/>
            <person name="Zhou Y."/>
            <person name="Chen J."/>
            <person name="Shi J."/>
            <person name="Zhao H."/>
            <person name="Zhao H."/>
            <person name="Song W."/>
            <person name="Zhang M."/>
            <person name="Cui Y."/>
            <person name="Dong X."/>
            <person name="Liu H."/>
            <person name="Ma X."/>
            <person name="Jiao Y."/>
            <person name="Wang B."/>
            <person name="Wei X."/>
            <person name="Stein J.C."/>
            <person name="Glaubitz J.C."/>
            <person name="Lu F."/>
            <person name="Yu G."/>
            <person name="Liang C."/>
            <person name="Fengler K."/>
            <person name="Li B."/>
            <person name="Rafalski A."/>
            <person name="Schnable P.S."/>
            <person name="Ware D.H."/>
            <person name="Buckler E.S."/>
            <person name="Lai J."/>
        </authorList>
    </citation>
    <scope>NUCLEOTIDE SEQUENCE [LARGE SCALE GENOMIC DNA]</scope>
    <source>
        <strain evidence="15">cv. Missouri 17</strain>
        <tissue evidence="14">Seedling</tissue>
    </source>
</reference>
<feature type="compositionally biased region" description="Low complexity" evidence="12">
    <location>
        <begin position="8"/>
        <end position="17"/>
    </location>
</feature>
<evidence type="ECO:0000256" key="1">
    <source>
        <dbReference type="ARBA" id="ARBA00001936"/>
    </source>
</evidence>
<comment type="similarity">
    <text evidence="3">Belongs to the PP2C family.</text>
</comment>
<keyword evidence="5" id="KW-0479">Metal-binding</keyword>
<evidence type="ECO:0000256" key="7">
    <source>
        <dbReference type="ARBA" id="ARBA00022842"/>
    </source>
</evidence>
<dbReference type="GO" id="GO:0046872">
    <property type="term" value="F:metal ion binding"/>
    <property type="evidence" value="ECO:0007669"/>
    <property type="project" value="UniProtKB-KW"/>
</dbReference>
<evidence type="ECO:0000256" key="9">
    <source>
        <dbReference type="ARBA" id="ARBA00023211"/>
    </source>
</evidence>
<gene>
    <name evidence="14" type="ORF">Zm00014a_037841</name>
</gene>
<dbReference type="Gene3D" id="3.60.40.10">
    <property type="entry name" value="PPM-type phosphatase domain"/>
    <property type="match status" value="1"/>
</dbReference>
<keyword evidence="7" id="KW-0460">Magnesium</keyword>
<dbReference type="InterPro" id="IPR036457">
    <property type="entry name" value="PPM-type-like_dom_sf"/>
</dbReference>
<organism evidence="14 15">
    <name type="scientific">Zea mays</name>
    <name type="common">Maize</name>
    <dbReference type="NCBI Taxonomy" id="4577"/>
    <lineage>
        <taxon>Eukaryota</taxon>
        <taxon>Viridiplantae</taxon>
        <taxon>Streptophyta</taxon>
        <taxon>Embryophyta</taxon>
        <taxon>Tracheophyta</taxon>
        <taxon>Spermatophyta</taxon>
        <taxon>Magnoliopsida</taxon>
        <taxon>Liliopsida</taxon>
        <taxon>Poales</taxon>
        <taxon>Poaceae</taxon>
        <taxon>PACMAD clade</taxon>
        <taxon>Panicoideae</taxon>
        <taxon>Andropogonodae</taxon>
        <taxon>Andropogoneae</taxon>
        <taxon>Tripsacinae</taxon>
        <taxon>Zea</taxon>
    </lineage>
</organism>
<sequence length="434" mass="46472">MGNCVASGGATTVTAAGEDGRRRGRRWKAPREEQLGSVPGRIFSNDGRSRTAAVFTQQGRKGVNQDAMLVWDGFGGEEDVVLCGVFDGHGPHGHLVARRVRDALPLKLMAAVRESKPGLDMAAAAWRKAFARAYKAMDKDLRSHATLDCFCSGSTAVTVLKLGSDLYMANIGDSRAVLGSRDGGGMVAVQLTVDLKPDVPSEAERIKKCRGRVFALQDEPEVPRVWLPFDDAPGLAMARAFGDFCLKDYGVISVPEFFHWSLTEKDQFIILASDGVWDVLSNQEAVDIVSSSPSRSKAARSLVEAAAREWKAKYPTSKTDDCAVVCLYLDGKMDQERDSTASMDNISLDYEGSAADPNEAQELQEPALTRNFTVRTVAGSAHEKALSGAADAAVAVGGGAACAHDQSWSGLDGVTRVNSLVQLPRFSEEKAAVG</sequence>
<keyword evidence="6" id="KW-0378">Hydrolase</keyword>
<dbReference type="EC" id="3.1.3.16" evidence="4"/>
<evidence type="ECO:0000256" key="5">
    <source>
        <dbReference type="ARBA" id="ARBA00022723"/>
    </source>
</evidence>
<protein>
    <recommendedName>
        <fullName evidence="4">protein-serine/threonine phosphatase</fullName>
        <ecNumber evidence="4">3.1.3.16</ecNumber>
    </recommendedName>
</protein>
<dbReference type="AlphaFoldDB" id="A0A3L6FYX1"/>
<dbReference type="CDD" id="cd00143">
    <property type="entry name" value="PP2Cc"/>
    <property type="match status" value="1"/>
</dbReference>
<keyword evidence="9" id="KW-0464">Manganese</keyword>
<dbReference type="FunFam" id="3.60.40.10:FF:000026">
    <property type="entry name" value="probable protein phosphatase 2C 52"/>
    <property type="match status" value="1"/>
</dbReference>
<evidence type="ECO:0000256" key="8">
    <source>
        <dbReference type="ARBA" id="ARBA00022912"/>
    </source>
</evidence>
<feature type="region of interest" description="Disordered" evidence="12">
    <location>
        <begin position="1"/>
        <end position="40"/>
    </location>
</feature>
<dbReference type="PROSITE" id="PS51746">
    <property type="entry name" value="PPM_2"/>
    <property type="match status" value="1"/>
</dbReference>
<evidence type="ECO:0000256" key="4">
    <source>
        <dbReference type="ARBA" id="ARBA00013081"/>
    </source>
</evidence>
<feature type="domain" description="PPM-type phosphatase" evidence="13">
    <location>
        <begin position="51"/>
        <end position="329"/>
    </location>
</feature>
<dbReference type="SUPFAM" id="SSF81606">
    <property type="entry name" value="PP2C-like"/>
    <property type="match status" value="1"/>
</dbReference>
<evidence type="ECO:0000256" key="11">
    <source>
        <dbReference type="ARBA" id="ARBA00048336"/>
    </source>
</evidence>